<evidence type="ECO:0000256" key="3">
    <source>
        <dbReference type="SAM" id="MobiDB-lite"/>
    </source>
</evidence>
<dbReference type="InterPro" id="IPR027417">
    <property type="entry name" value="P-loop_NTPase"/>
</dbReference>
<keyword evidence="2" id="KW-0067">ATP-binding</keyword>
<dbReference type="PANTHER" id="PTHR43788:SF6">
    <property type="entry name" value="DNA HELICASE B"/>
    <property type="match status" value="1"/>
</dbReference>
<comment type="caution">
    <text evidence="5">The sequence shown here is derived from an EMBL/GenBank/DDBJ whole genome shotgun (WGS) entry which is preliminary data.</text>
</comment>
<organism evidence="5 6">
    <name type="scientific">Pseudonocardia sediminis</name>
    <dbReference type="NCBI Taxonomy" id="1397368"/>
    <lineage>
        <taxon>Bacteria</taxon>
        <taxon>Bacillati</taxon>
        <taxon>Actinomycetota</taxon>
        <taxon>Actinomycetes</taxon>
        <taxon>Pseudonocardiales</taxon>
        <taxon>Pseudonocardiaceae</taxon>
        <taxon>Pseudonocardia</taxon>
    </lineage>
</organism>
<dbReference type="EMBL" id="SHKL01000001">
    <property type="protein sequence ID" value="RZT87413.1"/>
    <property type="molecule type" value="Genomic_DNA"/>
</dbReference>
<dbReference type="OrthoDB" id="3559905at2"/>
<evidence type="ECO:0000256" key="2">
    <source>
        <dbReference type="ARBA" id="ARBA00022840"/>
    </source>
</evidence>
<dbReference type="SUPFAM" id="SSF55464">
    <property type="entry name" value="Origin of replication-binding domain, RBD-like"/>
    <property type="match status" value="1"/>
</dbReference>
<dbReference type="SUPFAM" id="SSF52540">
    <property type="entry name" value="P-loop containing nucleoside triphosphate hydrolases"/>
    <property type="match status" value="2"/>
</dbReference>
<dbReference type="InterPro" id="IPR050534">
    <property type="entry name" value="Coronavir_polyprotein_1ab"/>
</dbReference>
<gene>
    <name evidence="5" type="ORF">EV383_4336</name>
</gene>
<keyword evidence="6" id="KW-1185">Reference proteome</keyword>
<evidence type="ECO:0000313" key="6">
    <source>
        <dbReference type="Proteomes" id="UP000291591"/>
    </source>
</evidence>
<dbReference type="NCBIfam" id="NF041492">
    <property type="entry name" value="MobF"/>
    <property type="match status" value="1"/>
</dbReference>
<dbReference type="PANTHER" id="PTHR43788">
    <property type="entry name" value="DNA2/NAM7 HELICASE FAMILY MEMBER"/>
    <property type="match status" value="1"/>
</dbReference>
<dbReference type="RefSeq" id="WP_130291570.1">
    <property type="nucleotide sequence ID" value="NZ_SHKL01000001.1"/>
</dbReference>
<feature type="domain" description="TrwC relaxase" evidence="4">
    <location>
        <begin position="9"/>
        <end position="360"/>
    </location>
</feature>
<dbReference type="Pfam" id="PF13604">
    <property type="entry name" value="AAA_30"/>
    <property type="match status" value="1"/>
</dbReference>
<sequence length="1383" mass="149580">MLSVGFGHDVHYLTASVTTGRESYYTGATEAGGEPPGQWYGSGAALLGLTGEASTEAVEAVYHRLQDPRNPKNTLGAAHKHYRTPVEIHRQLLEAEGAVTPERRQELLLQAEGQAKQAVAFTDVTLNCPKSISVLGVALERAAVEAERGGREEEAAGWRVQHKAVEEAVLAGSRAAIDYLEEVAGYGRVGKHGAGADRWQDSHQWVASLWLQHDTRDHDPHLHVHAAILNRQLCADGQWRGLDNMAIKLHRAGASAISERVIESMLAQTLGIRFETRPDGKAREIVGIDQDVMEMFSSRRRAIGPKVDELVKAFRERYGTEPSPLQRTHLSQQATLATRRAKSHDGESLAQRLDRWEQMTQHRLSTGLAGVADAVLSARQDAGPVATWSSEDVVQRAIAKVAVGNAAWTRSDLMRAVSDSLPGHLGLDPSEVRPLLEELTDIALAETQRLTPTPDLSLRPAEHLLADGGDVYARPGSAKFSAPGQIPAEELLREAAVERGAMAVSTAEADALIQRYRDHGVDLGADQEAALRGVLTSGAMVEAINAPAGAGKTVVTGALAQVWAEHGRAVLGLAPSQVAADVMADEGVPAVNIDRWLHSADAGLRHGDVVVVDEAGMASTQHLVAVRERCREAGAKMLLVGDPQQLGAVGPGGALQDMTERAKTYELAEVRRFSQPWERHASLGLRDGSAACLDEYDRHGRIRGSGTQDQAEASAIRAWLADTLEGKQSLLMAGSNEASERMAGAARAELVRLGKLPEEGVRLGRDGNTCGVGDLVQARRNGWHLASSSGVPINRATYRVQEVEEDGSLVVSPVLGDKLGDPVKLPADYVNQHVSLGYAATVHSSQGRTVHSTHSVVSQAWSTALTYVGMTRGRESNTAWVVTRPTPTDSPAGQAQEVHDRPARAVLAEILERDSVQRSALAERDSLEAEARSEFTVVGQLIDGVSRSTAGQTSTLLDHLTASGAITEEQRRDLAQDDAMGAVERLLRSAEVAGHDRQDLLADALAGRSLAGARSPGQVLHHRLHRDLQLDSTIGSFRDLIPRQVQDHHRAWLEDRAEAADVRRHELGAEIAQDPPVWALEALGPVPEDPLERAGWEAKAGWAGASREISGYDSETDPLGPAPPAGLAEKHTIWRTAHQHLGLTDRGPEEGLLSDGLLRQRVAAFEREQNWAPAVVREALAATSRAAADRHVDGVLREAHGDDTAVDAAAESLVLAESAKGLDEADRARQAWFEHVAETREHALRAAAELKARGVDVYDESGKVTAREWLDAHREAQEADERGKPIDRLAEDDVTEVVPLDESQPIVETAVPDVRDTSERHPSEDVDDDTVAGMERTREAVARAQDALDEIRQRESLDESDYEPDAVEYEPDVDEQDLVDVWD</sequence>
<dbReference type="InterPro" id="IPR014862">
    <property type="entry name" value="TrwC"/>
</dbReference>
<feature type="compositionally biased region" description="Acidic residues" evidence="3">
    <location>
        <begin position="1358"/>
        <end position="1383"/>
    </location>
</feature>
<proteinExistence type="predicted"/>
<dbReference type="GO" id="GO:0003678">
    <property type="term" value="F:DNA helicase activity"/>
    <property type="evidence" value="ECO:0007669"/>
    <property type="project" value="UniProtKB-ARBA"/>
</dbReference>
<dbReference type="Gene3D" id="2.30.30.940">
    <property type="match status" value="1"/>
</dbReference>
<reference evidence="5 6" key="1">
    <citation type="submission" date="2019-02" db="EMBL/GenBank/DDBJ databases">
        <title>Sequencing the genomes of 1000 actinobacteria strains.</title>
        <authorList>
            <person name="Klenk H.-P."/>
        </authorList>
    </citation>
    <scope>NUCLEOTIDE SEQUENCE [LARGE SCALE GENOMIC DNA]</scope>
    <source>
        <strain evidence="5 6">DSM 45779</strain>
    </source>
</reference>
<protein>
    <submittedName>
        <fullName evidence="5">Conjugative relaxase-like TrwC/TraI family protein</fullName>
    </submittedName>
</protein>
<feature type="region of interest" description="Disordered" evidence="3">
    <location>
        <begin position="1312"/>
        <end position="1383"/>
    </location>
</feature>
<dbReference type="Proteomes" id="UP000291591">
    <property type="component" value="Unassembled WGS sequence"/>
</dbReference>
<keyword evidence="1" id="KW-0547">Nucleotide-binding</keyword>
<dbReference type="Gene3D" id="3.40.50.300">
    <property type="entry name" value="P-loop containing nucleotide triphosphate hydrolases"/>
    <property type="match status" value="2"/>
</dbReference>
<dbReference type="GO" id="GO:0005524">
    <property type="term" value="F:ATP binding"/>
    <property type="evidence" value="ECO:0007669"/>
    <property type="project" value="UniProtKB-KW"/>
</dbReference>
<evidence type="ECO:0000259" key="4">
    <source>
        <dbReference type="Pfam" id="PF08751"/>
    </source>
</evidence>
<evidence type="ECO:0000256" key="1">
    <source>
        <dbReference type="ARBA" id="ARBA00022741"/>
    </source>
</evidence>
<feature type="compositionally biased region" description="Basic and acidic residues" evidence="3">
    <location>
        <begin position="1313"/>
        <end position="1324"/>
    </location>
</feature>
<name>A0A4Q7V3X6_PSEST</name>
<evidence type="ECO:0000313" key="5">
    <source>
        <dbReference type="EMBL" id="RZT87413.1"/>
    </source>
</evidence>
<dbReference type="Pfam" id="PF08751">
    <property type="entry name" value="TrwC"/>
    <property type="match status" value="1"/>
</dbReference>
<accession>A0A4Q7V3X6</accession>